<dbReference type="PANTHER" id="PTHR44943:SF8">
    <property type="entry name" value="TPR REPEAT-CONTAINING PROTEIN MJ0263"/>
    <property type="match status" value="1"/>
</dbReference>
<feature type="repeat" description="TPR" evidence="3">
    <location>
        <begin position="301"/>
        <end position="334"/>
    </location>
</feature>
<evidence type="ECO:0000313" key="5">
    <source>
        <dbReference type="EMBL" id="MFD0763019.1"/>
    </source>
</evidence>
<keyword evidence="1" id="KW-0677">Repeat</keyword>
<dbReference type="Pfam" id="PF00515">
    <property type="entry name" value="TPR_1"/>
    <property type="match status" value="1"/>
</dbReference>
<keyword evidence="2 3" id="KW-0802">TPR repeat</keyword>
<feature type="signal peptide" evidence="4">
    <location>
        <begin position="1"/>
        <end position="19"/>
    </location>
</feature>
<dbReference type="PANTHER" id="PTHR44943">
    <property type="entry name" value="CELLULOSE SYNTHASE OPERON PROTEIN C"/>
    <property type="match status" value="1"/>
</dbReference>
<keyword evidence="6" id="KW-1185">Reference proteome</keyword>
<dbReference type="InterPro" id="IPR011990">
    <property type="entry name" value="TPR-like_helical_dom_sf"/>
</dbReference>
<dbReference type="RefSeq" id="WP_298264066.1">
    <property type="nucleotide sequence ID" value="NZ_JBHTIC010000020.1"/>
</dbReference>
<dbReference type="Pfam" id="PF13181">
    <property type="entry name" value="TPR_8"/>
    <property type="match status" value="1"/>
</dbReference>
<proteinExistence type="predicted"/>
<dbReference type="PROSITE" id="PS50293">
    <property type="entry name" value="TPR_REGION"/>
    <property type="match status" value="1"/>
</dbReference>
<comment type="caution">
    <text evidence="5">The sequence shown here is derived from an EMBL/GenBank/DDBJ whole genome shotgun (WGS) entry which is preliminary data.</text>
</comment>
<protein>
    <submittedName>
        <fullName evidence="5">Tetratricopeptide repeat protein</fullName>
    </submittedName>
</protein>
<evidence type="ECO:0000256" key="2">
    <source>
        <dbReference type="ARBA" id="ARBA00022803"/>
    </source>
</evidence>
<dbReference type="SUPFAM" id="SSF48452">
    <property type="entry name" value="TPR-like"/>
    <property type="match status" value="2"/>
</dbReference>
<dbReference type="Gene3D" id="1.25.40.10">
    <property type="entry name" value="Tetratricopeptide repeat domain"/>
    <property type="match status" value="2"/>
</dbReference>
<dbReference type="InterPro" id="IPR051685">
    <property type="entry name" value="Ycf3/AcsC/BcsC/TPR_MFPF"/>
</dbReference>
<evidence type="ECO:0000313" key="6">
    <source>
        <dbReference type="Proteomes" id="UP001597032"/>
    </source>
</evidence>
<sequence length="426" mass="48256">MKKQILILSAFLLSMTVFGQKNELKTAEKAIKSNDFTAAMSAINQAEGLIANADEKTKAKYYYLRGLALYQNGSNQADYEKVGAAFNKLISYEKEINKAKYTNEVAGLINTLTSNIATAASSDYQNAVTTKAPEDYLKAAKGFAQVYALSPNDTVFLDNAALLYYFGEDYDTSIKSYQKLLDLNYTGIATEYIATNKSDGKDVTYADKKAMDLQVKLGLAENPREEKKESKRDMMFKYLSQNYVKLGDTDKALEIIAKGREEFPSSYSLLIDEANIHYQKGDEEMFKQRLEEAIELNPTEPTLYYNVGVMNMNQKKVDEAIKYFEKAIELKPDYADAYNNIGAAIIDKANPIIEEMNKSLSDFAKYDKLQAEQLEIYKKAVPYYEKAFELNKTNIGVVTTLMGLYENLEMTDKLNEIRPVYEELKQ</sequence>
<evidence type="ECO:0000256" key="3">
    <source>
        <dbReference type="PROSITE-ProRule" id="PRU00339"/>
    </source>
</evidence>
<organism evidence="5 6">
    <name type="scientific">Lutibacter aestuarii</name>
    <dbReference type="NCBI Taxonomy" id="861111"/>
    <lineage>
        <taxon>Bacteria</taxon>
        <taxon>Pseudomonadati</taxon>
        <taxon>Bacteroidota</taxon>
        <taxon>Flavobacteriia</taxon>
        <taxon>Flavobacteriales</taxon>
        <taxon>Flavobacteriaceae</taxon>
        <taxon>Lutibacter</taxon>
    </lineage>
</organism>
<dbReference type="InterPro" id="IPR019734">
    <property type="entry name" value="TPR_rpt"/>
</dbReference>
<name>A0ABW2ZCE4_9FLAO</name>
<dbReference type="PROSITE" id="PS50005">
    <property type="entry name" value="TPR"/>
    <property type="match status" value="1"/>
</dbReference>
<evidence type="ECO:0000256" key="1">
    <source>
        <dbReference type="ARBA" id="ARBA00022737"/>
    </source>
</evidence>
<gene>
    <name evidence="5" type="ORF">ACFQZW_13100</name>
</gene>
<dbReference type="SMART" id="SM00028">
    <property type="entry name" value="TPR"/>
    <property type="match status" value="4"/>
</dbReference>
<keyword evidence="4" id="KW-0732">Signal</keyword>
<dbReference type="Proteomes" id="UP001597032">
    <property type="component" value="Unassembled WGS sequence"/>
</dbReference>
<dbReference type="EMBL" id="JBHTIC010000020">
    <property type="protein sequence ID" value="MFD0763019.1"/>
    <property type="molecule type" value="Genomic_DNA"/>
</dbReference>
<accession>A0ABW2ZCE4</accession>
<reference evidence="6" key="1">
    <citation type="journal article" date="2019" name="Int. J. Syst. Evol. Microbiol.">
        <title>The Global Catalogue of Microorganisms (GCM) 10K type strain sequencing project: providing services to taxonomists for standard genome sequencing and annotation.</title>
        <authorList>
            <consortium name="The Broad Institute Genomics Platform"/>
            <consortium name="The Broad Institute Genome Sequencing Center for Infectious Disease"/>
            <person name="Wu L."/>
            <person name="Ma J."/>
        </authorList>
    </citation>
    <scope>NUCLEOTIDE SEQUENCE [LARGE SCALE GENOMIC DNA]</scope>
    <source>
        <strain evidence="6">CCUG 60022</strain>
    </source>
</reference>
<feature type="chain" id="PRO_5046596983" evidence="4">
    <location>
        <begin position="20"/>
        <end position="426"/>
    </location>
</feature>
<evidence type="ECO:0000256" key="4">
    <source>
        <dbReference type="SAM" id="SignalP"/>
    </source>
</evidence>